<dbReference type="SUPFAM" id="SSF90250">
    <property type="entry name" value="Troponin coil-coiled subunits"/>
    <property type="match status" value="1"/>
</dbReference>
<evidence type="ECO:0000313" key="7">
    <source>
        <dbReference type="Proteomes" id="UP000322234"/>
    </source>
</evidence>
<keyword evidence="3" id="KW-0597">Phosphoprotein</keyword>
<evidence type="ECO:0000313" key="6">
    <source>
        <dbReference type="EMBL" id="MXQ88065.1"/>
    </source>
</evidence>
<evidence type="ECO:0000256" key="3">
    <source>
        <dbReference type="ARBA" id="ARBA00022553"/>
    </source>
</evidence>
<feature type="compositionally biased region" description="Basic and acidic residues" evidence="5">
    <location>
        <begin position="475"/>
        <end position="485"/>
    </location>
</feature>
<dbReference type="EMBL" id="VBQZ03000044">
    <property type="protein sequence ID" value="MXQ88065.1"/>
    <property type="molecule type" value="Genomic_DNA"/>
</dbReference>
<comment type="caution">
    <text evidence="6">The sequence shown here is derived from an EMBL/GenBank/DDBJ whole genome shotgun (WGS) entry which is preliminary data.</text>
</comment>
<evidence type="ECO:0000256" key="5">
    <source>
        <dbReference type="SAM" id="MobiDB-lite"/>
    </source>
</evidence>
<feature type="region of interest" description="Disordered" evidence="5">
    <location>
        <begin position="388"/>
        <end position="407"/>
    </location>
</feature>
<evidence type="ECO:0000256" key="4">
    <source>
        <dbReference type="ARBA" id="ARBA00023179"/>
    </source>
</evidence>
<name>A0A6B0RDM5_9CETA</name>
<comment type="function">
    <text evidence="1">Troponin T is the tropomyosin-binding subunit of troponin, the thin filament regulatory complex which confers calcium-sensitivity to striated muscle actomyosin ATPase activity.</text>
</comment>
<dbReference type="Proteomes" id="UP000322234">
    <property type="component" value="Unassembled WGS sequence"/>
</dbReference>
<dbReference type="InterPro" id="IPR038077">
    <property type="entry name" value="Troponin_sf"/>
</dbReference>
<feature type="compositionally biased region" description="Polar residues" evidence="5">
    <location>
        <begin position="423"/>
        <end position="439"/>
    </location>
</feature>
<feature type="compositionally biased region" description="Acidic residues" evidence="5">
    <location>
        <begin position="459"/>
        <end position="474"/>
    </location>
</feature>
<feature type="region of interest" description="Disordered" evidence="5">
    <location>
        <begin position="194"/>
        <end position="310"/>
    </location>
</feature>
<reference evidence="6" key="1">
    <citation type="submission" date="2019-10" db="EMBL/GenBank/DDBJ databases">
        <title>The sequence and de novo assembly of the wild yak genome.</title>
        <authorList>
            <person name="Liu Y."/>
        </authorList>
    </citation>
    <scope>NUCLEOTIDE SEQUENCE [LARGE SCALE GENOMIC DNA]</scope>
    <source>
        <strain evidence="6">WY2019</strain>
    </source>
</reference>
<proteinExistence type="inferred from homology"/>
<dbReference type="InterPro" id="IPR017404">
    <property type="entry name" value="Ladinin_1"/>
</dbReference>
<feature type="compositionally biased region" description="Polar residues" evidence="5">
    <location>
        <begin position="1"/>
        <end position="18"/>
    </location>
</feature>
<feature type="compositionally biased region" description="Basic and acidic residues" evidence="5">
    <location>
        <begin position="194"/>
        <end position="204"/>
    </location>
</feature>
<feature type="compositionally biased region" description="Acidic residues" evidence="5">
    <location>
        <begin position="486"/>
        <end position="513"/>
    </location>
</feature>
<evidence type="ECO:0008006" key="8">
    <source>
        <dbReference type="Google" id="ProtNLM"/>
    </source>
</evidence>
<gene>
    <name evidence="6" type="ORF">E5288_WYG017082</name>
</gene>
<dbReference type="GO" id="GO:0005861">
    <property type="term" value="C:troponin complex"/>
    <property type="evidence" value="ECO:0007669"/>
    <property type="project" value="InterPro"/>
</dbReference>
<dbReference type="AlphaFoldDB" id="A0A6B0RDM5"/>
<dbReference type="PANTHER" id="PTHR12392">
    <property type="entry name" value="LADININ 1"/>
    <property type="match status" value="1"/>
</dbReference>
<feature type="region of interest" description="Disordered" evidence="5">
    <location>
        <begin position="593"/>
        <end position="626"/>
    </location>
</feature>
<feature type="compositionally biased region" description="Basic and acidic residues" evidence="5">
    <location>
        <begin position="79"/>
        <end position="90"/>
    </location>
</feature>
<feature type="region of interest" description="Disordered" evidence="5">
    <location>
        <begin position="325"/>
        <end position="346"/>
    </location>
</feature>
<feature type="region of interest" description="Disordered" evidence="5">
    <location>
        <begin position="423"/>
        <end position="516"/>
    </location>
</feature>
<protein>
    <recommendedName>
        <fullName evidence="8">Ladinin-1</fullName>
    </recommendedName>
</protein>
<keyword evidence="7" id="KW-1185">Reference proteome</keyword>
<dbReference type="Pfam" id="PF00992">
    <property type="entry name" value="Troponin"/>
    <property type="match status" value="1"/>
</dbReference>
<organism evidence="6 7">
    <name type="scientific">Bos mutus</name>
    <name type="common">wild yak</name>
    <dbReference type="NCBI Taxonomy" id="72004"/>
    <lineage>
        <taxon>Eukaryota</taxon>
        <taxon>Metazoa</taxon>
        <taxon>Chordata</taxon>
        <taxon>Craniata</taxon>
        <taxon>Vertebrata</taxon>
        <taxon>Euteleostomi</taxon>
        <taxon>Mammalia</taxon>
        <taxon>Eutheria</taxon>
        <taxon>Laurasiatheria</taxon>
        <taxon>Artiodactyla</taxon>
        <taxon>Ruminantia</taxon>
        <taxon>Pecora</taxon>
        <taxon>Bovidae</taxon>
        <taxon>Bovinae</taxon>
        <taxon>Bos</taxon>
    </lineage>
</organism>
<dbReference type="Gene3D" id="1.20.5.350">
    <property type="match status" value="1"/>
</dbReference>
<dbReference type="PANTHER" id="PTHR12392:SF0">
    <property type="entry name" value="LADININ-1"/>
    <property type="match status" value="1"/>
</dbReference>
<dbReference type="InterPro" id="IPR001978">
    <property type="entry name" value="Troponin"/>
</dbReference>
<comment type="similarity">
    <text evidence="2">Belongs to the troponin T family.</text>
</comment>
<keyword evidence="4" id="KW-0514">Muscle protein</keyword>
<feature type="compositionally biased region" description="Polar residues" evidence="5">
    <location>
        <begin position="296"/>
        <end position="310"/>
    </location>
</feature>
<dbReference type="FunFam" id="1.20.5.350:FF:000001">
    <property type="entry name" value="Troponin T, fast skeletal muscle"/>
    <property type="match status" value="1"/>
</dbReference>
<accession>A0A6B0RDM5</accession>
<dbReference type="GO" id="GO:0005198">
    <property type="term" value="F:structural molecule activity"/>
    <property type="evidence" value="ECO:0007669"/>
    <property type="project" value="InterPro"/>
</dbReference>
<feature type="region of interest" description="Disordered" evidence="5">
    <location>
        <begin position="1"/>
        <end position="173"/>
    </location>
</feature>
<sequence length="752" mass="84378">MSVSRKSWAALSSLTRQWTLEDEEEQERERRRRHRNLSSATDDEDPPARDEDPLAPERLLSVEEAEGPRPPAPDPRDEEDVRAVLRTRQERRQRRREAPVPELPEARQLPPAPEEQVQSTSGRRLSPQRGSTEEGGLAGRAPAGSEKPSAAGKTLEPEASLDPETPSPSKCSVSQKITVLEERAFSGKRVVLDKASILEKRLVSEKATVFEKTPAPETQPAPGRTMAPTRPLAREHPASVECPSSPRGQRGAGGAGPEKEPESSVGPLSRAGSLPPVTLQVRTPSMEAEPEAPSPTRASPTFSSALQRSSPRTISFRVSLAAVGPSLQGSGHASVRLPASSVKLGPKLERYHSAIQRSESVKGASPSRTEFLVAPVDVASKRQLFEKELVGQSREGPASSRKENLQLSGVVTSRLNLWISRTQESAQQGPQNQETQRQSAAGRRPQWRKKPEPPLGAEKEEEAMSDVEEAVEEYESSRGRYGEHEEAVEEEAGGEAEAGEPCTAEDGEEEEGREAEGRAWYSPLLLPTRPFMPNLVPPKIPDGERVDFDDIHRKRMEKDLNELQTLIEAHFENRKKEEEELVSLKDRIEKRRAERAEQQRIRTEREKERQTRLAVSGRWPPSAGPRVAVPALTAEETEMPRKKALSNMMHFGGYIQKTERKSGKRQTEREKKKKILAERRKVLAIDHLNEDQLREKAKELWQNIYDLEAEKFDLQEKFKQQKYEINVLRNRINDNQKVIFSQRFSPYLMSNP</sequence>
<evidence type="ECO:0000256" key="1">
    <source>
        <dbReference type="ARBA" id="ARBA00003363"/>
    </source>
</evidence>
<feature type="compositionally biased region" description="Basic and acidic residues" evidence="5">
    <location>
        <begin position="593"/>
        <end position="611"/>
    </location>
</feature>
<evidence type="ECO:0000256" key="2">
    <source>
        <dbReference type="ARBA" id="ARBA00008330"/>
    </source>
</evidence>